<proteinExistence type="predicted"/>
<dbReference type="AlphaFoldDB" id="A0AAJ2JW14"/>
<evidence type="ECO:0000256" key="1">
    <source>
        <dbReference type="SAM" id="Phobius"/>
    </source>
</evidence>
<organism evidence="3 4">
    <name type="scientific">Paenibacillus suaedae</name>
    <dbReference type="NCBI Taxonomy" id="3077233"/>
    <lineage>
        <taxon>Bacteria</taxon>
        <taxon>Bacillati</taxon>
        <taxon>Bacillota</taxon>
        <taxon>Bacilli</taxon>
        <taxon>Bacillales</taxon>
        <taxon>Paenibacillaceae</taxon>
        <taxon>Paenibacillus</taxon>
    </lineage>
</organism>
<dbReference type="RefSeq" id="WP_315746185.1">
    <property type="nucleotide sequence ID" value="NZ_JAVYAA010000004.1"/>
</dbReference>
<gene>
    <name evidence="3" type="ORF">RQP50_17320</name>
</gene>
<keyword evidence="1" id="KW-1133">Transmembrane helix</keyword>
<reference evidence="4" key="1">
    <citation type="submission" date="2023-09" db="EMBL/GenBank/DDBJ databases">
        <title>Paenibacillus sp. chi10 Genome sequencing and assembly.</title>
        <authorList>
            <person name="Kim I."/>
        </authorList>
    </citation>
    <scope>NUCLEOTIDE SEQUENCE [LARGE SCALE GENOMIC DNA]</scope>
    <source>
        <strain evidence="4">chi10</strain>
    </source>
</reference>
<comment type="caution">
    <text evidence="3">The sequence shown here is derived from an EMBL/GenBank/DDBJ whole genome shotgun (WGS) entry which is preliminary data.</text>
</comment>
<dbReference type="InterPro" id="IPR025164">
    <property type="entry name" value="Toastrack_DUF4097"/>
</dbReference>
<sequence length="313" mass="33919">MNWNRATMNMVGIVCIVAGAAGLMYYGPSQLFKSQLPSYEYRISAEGTQNASGQEKGADKTSDYESRIDVRELESIDIKADYGDVKVSWINDNKNMIELKGQAPEAVINQIRDVQAENGTLELNFEDNTNTKAGWLNINFGITQRRYHEIIIHTSEDFVLDNLSSMVSAGTFELTGGHIKRLEASSNLGRVKVKNVTGDFVSLRSDSGQVVADNVDAEIEASSSLGSVDLNQTKKNVQASADAGSVSIVQAAAHPIDAASQLGSVNIRIVPEYNGKFDLKTELGSVSAPNEKHGSDMVIKARTEAGSIKIVEK</sequence>
<dbReference type="Pfam" id="PF13349">
    <property type="entry name" value="DUF4097"/>
    <property type="match status" value="1"/>
</dbReference>
<evidence type="ECO:0000259" key="2">
    <source>
        <dbReference type="Pfam" id="PF13349"/>
    </source>
</evidence>
<keyword evidence="1" id="KW-0812">Transmembrane</keyword>
<dbReference type="Proteomes" id="UP001250538">
    <property type="component" value="Unassembled WGS sequence"/>
</dbReference>
<accession>A0AAJ2JW14</accession>
<evidence type="ECO:0000313" key="4">
    <source>
        <dbReference type="Proteomes" id="UP001250538"/>
    </source>
</evidence>
<feature type="transmembrane region" description="Helical" evidence="1">
    <location>
        <begin position="6"/>
        <end position="26"/>
    </location>
</feature>
<dbReference type="EMBL" id="JAVYAA010000004">
    <property type="protein sequence ID" value="MDT8977988.1"/>
    <property type="molecule type" value="Genomic_DNA"/>
</dbReference>
<keyword evidence="4" id="KW-1185">Reference proteome</keyword>
<keyword evidence="1" id="KW-0472">Membrane</keyword>
<protein>
    <submittedName>
        <fullName evidence="3">DUF4097 family beta strand repeat-containing protein</fullName>
    </submittedName>
</protein>
<feature type="domain" description="DUF4097" evidence="2">
    <location>
        <begin position="84"/>
        <end position="295"/>
    </location>
</feature>
<name>A0AAJ2JW14_9BACL</name>
<evidence type="ECO:0000313" key="3">
    <source>
        <dbReference type="EMBL" id="MDT8977988.1"/>
    </source>
</evidence>